<dbReference type="EMBL" id="JADXDR010000014">
    <property type="protein sequence ID" value="KAI7845693.1"/>
    <property type="molecule type" value="Genomic_DNA"/>
</dbReference>
<organism evidence="1 2">
    <name type="scientific">Chlorella ohadii</name>
    <dbReference type="NCBI Taxonomy" id="2649997"/>
    <lineage>
        <taxon>Eukaryota</taxon>
        <taxon>Viridiplantae</taxon>
        <taxon>Chlorophyta</taxon>
        <taxon>core chlorophytes</taxon>
        <taxon>Trebouxiophyceae</taxon>
        <taxon>Chlorellales</taxon>
        <taxon>Chlorellaceae</taxon>
        <taxon>Chlorella clade</taxon>
        <taxon>Chlorella</taxon>
    </lineage>
</organism>
<dbReference type="Proteomes" id="UP001205105">
    <property type="component" value="Unassembled WGS sequence"/>
</dbReference>
<comment type="caution">
    <text evidence="1">The sequence shown here is derived from an EMBL/GenBank/DDBJ whole genome shotgun (WGS) entry which is preliminary data.</text>
</comment>
<sequence length="177" mass="19021">MTRPEPAEECANGAATAAQQPAEDAYVIRCSRKTFIEEWDGRLLGMECTPAQAAALEQRVLAAAQQADFALLHEGYCLATLLPTKGGQLRVLEGMEAANQRAEEVWQELQRLQQVPGGGGSEGEQVPAASGKACMVTAPDGRARWERQQRWAIEVAGLRCVACSTLSVEVVQAALEP</sequence>
<accession>A0AAD5DZL3</accession>
<dbReference type="AlphaFoldDB" id="A0AAD5DZL3"/>
<name>A0AAD5DZL3_9CHLO</name>
<protein>
    <submittedName>
        <fullName evidence="1">Uncharacterized protein</fullName>
    </submittedName>
</protein>
<evidence type="ECO:0000313" key="2">
    <source>
        <dbReference type="Proteomes" id="UP001205105"/>
    </source>
</evidence>
<reference evidence="1" key="1">
    <citation type="submission" date="2020-11" db="EMBL/GenBank/DDBJ databases">
        <title>Chlorella ohadii genome sequencing and assembly.</title>
        <authorList>
            <person name="Murik O."/>
            <person name="Treves H."/>
            <person name="Kedem I."/>
            <person name="Shotland Y."/>
            <person name="Kaplan A."/>
        </authorList>
    </citation>
    <scope>NUCLEOTIDE SEQUENCE</scope>
    <source>
        <strain evidence="1">1</strain>
    </source>
</reference>
<keyword evidence="2" id="KW-1185">Reference proteome</keyword>
<evidence type="ECO:0000313" key="1">
    <source>
        <dbReference type="EMBL" id="KAI7845693.1"/>
    </source>
</evidence>
<proteinExistence type="predicted"/>
<gene>
    <name evidence="1" type="ORF">COHA_000807</name>
</gene>